<dbReference type="InterPro" id="IPR019734">
    <property type="entry name" value="TPR_rpt"/>
</dbReference>
<comment type="caution">
    <text evidence="6">The sequence shown here is derived from an EMBL/GenBank/DDBJ whole genome shotgun (WGS) entry which is preliminary data.</text>
</comment>
<feature type="compositionally biased region" description="Polar residues" evidence="4">
    <location>
        <begin position="283"/>
        <end position="297"/>
    </location>
</feature>
<accession>A0A423WHP7</accession>
<dbReference type="PANTHER" id="PTHR12760">
    <property type="entry name" value="TETRATRICOPEPTIDE REPEAT PROTEIN"/>
    <property type="match status" value="1"/>
</dbReference>
<evidence type="ECO:0000259" key="5">
    <source>
        <dbReference type="Pfam" id="PF22893"/>
    </source>
</evidence>
<keyword evidence="7" id="KW-1185">Reference proteome</keyword>
<dbReference type="InterPro" id="IPR011990">
    <property type="entry name" value="TPR-like_helical_dom_sf"/>
</dbReference>
<evidence type="ECO:0000256" key="2">
    <source>
        <dbReference type="PROSITE-ProRule" id="PRU00339"/>
    </source>
</evidence>
<feature type="region of interest" description="Disordered" evidence="4">
    <location>
        <begin position="975"/>
        <end position="1004"/>
    </location>
</feature>
<dbReference type="InterPro" id="IPR039856">
    <property type="entry name" value="EMC2-like"/>
</dbReference>
<gene>
    <name evidence="6" type="ORF">VSDG_01787</name>
</gene>
<feature type="region of interest" description="Disordered" evidence="4">
    <location>
        <begin position="283"/>
        <end position="527"/>
    </location>
</feature>
<keyword evidence="3" id="KW-0175">Coiled coil</keyword>
<evidence type="ECO:0000256" key="3">
    <source>
        <dbReference type="SAM" id="Coils"/>
    </source>
</evidence>
<dbReference type="Proteomes" id="UP000284375">
    <property type="component" value="Unassembled WGS sequence"/>
</dbReference>
<feature type="compositionally biased region" description="Basic and acidic residues" evidence="4">
    <location>
        <begin position="988"/>
        <end position="1003"/>
    </location>
</feature>
<dbReference type="SMART" id="SM00028">
    <property type="entry name" value="TPR"/>
    <property type="match status" value="1"/>
</dbReference>
<feature type="coiled-coil region" evidence="3">
    <location>
        <begin position="750"/>
        <end position="815"/>
    </location>
</feature>
<keyword evidence="1 2" id="KW-0802">TPR repeat</keyword>
<proteinExistence type="predicted"/>
<feature type="region of interest" description="Disordered" evidence="4">
    <location>
        <begin position="607"/>
        <end position="681"/>
    </location>
</feature>
<dbReference type="STRING" id="252740.A0A423WHP7"/>
<dbReference type="PROSITE" id="PS50005">
    <property type="entry name" value="TPR"/>
    <property type="match status" value="1"/>
</dbReference>
<evidence type="ECO:0000256" key="1">
    <source>
        <dbReference type="ARBA" id="ARBA00022803"/>
    </source>
</evidence>
<evidence type="ECO:0000256" key="4">
    <source>
        <dbReference type="SAM" id="MobiDB-lite"/>
    </source>
</evidence>
<protein>
    <recommendedName>
        <fullName evidence="5">Ubiquitin-like domain-containing protein</fullName>
    </recommendedName>
</protein>
<name>A0A423WHP7_CYTCH</name>
<dbReference type="SUPFAM" id="SSF48452">
    <property type="entry name" value="TPR-like"/>
    <property type="match status" value="1"/>
</dbReference>
<evidence type="ECO:0000313" key="7">
    <source>
        <dbReference type="Proteomes" id="UP000284375"/>
    </source>
</evidence>
<feature type="compositionally biased region" description="Acidic residues" evidence="4">
    <location>
        <begin position="300"/>
        <end position="319"/>
    </location>
</feature>
<dbReference type="Gene3D" id="1.25.40.10">
    <property type="entry name" value="Tetratricopeptide repeat domain"/>
    <property type="match status" value="1"/>
</dbReference>
<sequence length="1030" mass="115098">MAPSLLHPPSHLSPAQALELSQRAPMLLRRSPKAISSSPLAALFSQPESTELWIIYENLLLSCLRTGDEEAAHECIERLVNRFGEDNERIMAFKGLVQEAEASNKAHLEKILKEYNDILAKNDTNIVSRTSDAVSGLTALLDFCPVDAEAWSELADIYVEQGLYAQAIYSLEEVLVLAPNAWNVTSKLLNDPSKASKQADPVDFAVPSISTIERLSEKATQKLSEIVRRSTAKESGWRGYEESEVMEAQDLLSMESATFESQERMTCCAAEWRIMQKAASQDQFASITDSDSDSQAYSEEQSDSQADEEEWEQEDDIEPSDSASATADYRARPQRQHSGGASRNPSRHHSIPRQQQRYPYRAPPPGLPDPVQTMSSSEPSDDYYMYGGRGHYAPPPPQGPYGGRGGYPQSHVGGFAPPPPHHGYGGQMVPFANNPFSPNPLNQGGAAGYFPEPRPYDMMPYQHQPQPQPQPQQPGFYGGAGPVAAPNYGMPPHLAQFMYSSPPPPPTEVAPPAPAKTPAPAEEKPNPELEAMKAQLAAIQAERKAQEEAAKQAEVEKKIRQDAEKAFELRMIEMKKAQEEAKKEIELAKIEAERAARERIEEERKAEAERLRQHAEMMARAEREARERIEKERKEEAERARLHAEAMAKAERDAKDKYEAALKAEEERKAAEAEERKRAEESIRLKIAAEAKAAEEARKLAEKQAAEEAERKKLFEEELRLKAEKAWRDKIEADKQAEAERKAAEAASKLKYENEARLKLEKERQKAEEEAAAKEAAKKEREELEKKIADEAKAKLEEEAKKAQEEAKKASEEKEPIKFKDAVGRKFNFPFNLCATWSSMEDLIKQAFAHVDVIGPHVQEGHYDLMGPDGEIILPIIWDKTIQPGWQVTMRMWPMEKHPLQRQGAQPGMPDPRTMTPEDRQRFLQQMHMRQAHAGHHGHAGRAMPMRPPAGMVPPGGMPPQPPPPGIPGFPQFRPAGAGGSRMPPDVHVMDVRPEKKKGDGKAAKKTISFFAGGKKPAKKSSKKYVQAWY</sequence>
<feature type="domain" description="Ubiquitin-like" evidence="5">
    <location>
        <begin position="813"/>
        <end position="895"/>
    </location>
</feature>
<dbReference type="OrthoDB" id="124397at2759"/>
<dbReference type="Pfam" id="PF22893">
    <property type="entry name" value="ULD_2"/>
    <property type="match status" value="1"/>
</dbReference>
<dbReference type="EMBL" id="LJZO01000004">
    <property type="protein sequence ID" value="ROW02784.1"/>
    <property type="molecule type" value="Genomic_DNA"/>
</dbReference>
<organism evidence="6 7">
    <name type="scientific">Cytospora chrysosperma</name>
    <name type="common">Cytospora canker fungus</name>
    <name type="synonym">Sphaeria chrysosperma</name>
    <dbReference type="NCBI Taxonomy" id="252740"/>
    <lineage>
        <taxon>Eukaryota</taxon>
        <taxon>Fungi</taxon>
        <taxon>Dikarya</taxon>
        <taxon>Ascomycota</taxon>
        <taxon>Pezizomycotina</taxon>
        <taxon>Sordariomycetes</taxon>
        <taxon>Sordariomycetidae</taxon>
        <taxon>Diaporthales</taxon>
        <taxon>Cytosporaceae</taxon>
        <taxon>Cytospora</taxon>
    </lineage>
</organism>
<feature type="compositionally biased region" description="Pro residues" evidence="4">
    <location>
        <begin position="501"/>
        <end position="517"/>
    </location>
</feature>
<dbReference type="AlphaFoldDB" id="A0A423WHP7"/>
<dbReference type="InterPro" id="IPR054464">
    <property type="entry name" value="ULD_fung"/>
</dbReference>
<evidence type="ECO:0000313" key="6">
    <source>
        <dbReference type="EMBL" id="ROW02784.1"/>
    </source>
</evidence>
<reference evidence="6 7" key="1">
    <citation type="submission" date="2015-09" db="EMBL/GenBank/DDBJ databases">
        <title>Host preference determinants of Valsa canker pathogens revealed by comparative genomics.</title>
        <authorList>
            <person name="Yin Z."/>
            <person name="Huang L."/>
        </authorList>
    </citation>
    <scope>NUCLEOTIDE SEQUENCE [LARGE SCALE GENOMIC DNA]</scope>
    <source>
        <strain evidence="6 7">YSFL</strain>
    </source>
</reference>
<feature type="repeat" description="TPR" evidence="2">
    <location>
        <begin position="148"/>
        <end position="181"/>
    </location>
</feature>